<feature type="binding site" evidence="3">
    <location>
        <position position="83"/>
    </location>
    <ligand>
        <name>Zn(2+)</name>
        <dbReference type="ChEBI" id="CHEBI:29105"/>
        <label>1</label>
    </ligand>
</feature>
<dbReference type="Pfam" id="PF07687">
    <property type="entry name" value="M20_dimer"/>
    <property type="match status" value="1"/>
</dbReference>
<dbReference type="GO" id="GO:0016813">
    <property type="term" value="F:hydrolase activity, acting on carbon-nitrogen (but not peptide) bonds, in linear amidines"/>
    <property type="evidence" value="ECO:0007669"/>
    <property type="project" value="InterPro"/>
</dbReference>
<evidence type="ECO:0000313" key="6">
    <source>
        <dbReference type="Proteomes" id="UP000004956"/>
    </source>
</evidence>
<dbReference type="NCBIfam" id="TIGR01879">
    <property type="entry name" value="hydantase"/>
    <property type="match status" value="1"/>
</dbReference>
<evidence type="ECO:0000256" key="1">
    <source>
        <dbReference type="ARBA" id="ARBA00006153"/>
    </source>
</evidence>
<comment type="similarity">
    <text evidence="1">Belongs to the peptidase M20 family.</text>
</comment>
<feature type="binding site" evidence="3">
    <location>
        <position position="94"/>
    </location>
    <ligand>
        <name>Zn(2+)</name>
        <dbReference type="ChEBI" id="CHEBI:29105"/>
        <label>1</label>
    </ligand>
</feature>
<evidence type="ECO:0000256" key="3">
    <source>
        <dbReference type="PIRSR" id="PIRSR001235-1"/>
    </source>
</evidence>
<dbReference type="AlphaFoldDB" id="H3KGP5"/>
<dbReference type="Pfam" id="PF01546">
    <property type="entry name" value="Peptidase_M20"/>
    <property type="match status" value="1"/>
</dbReference>
<feature type="binding site" evidence="3">
    <location>
        <position position="196"/>
    </location>
    <ligand>
        <name>Zn(2+)</name>
        <dbReference type="ChEBI" id="CHEBI:29105"/>
        <label>1</label>
    </ligand>
</feature>
<accession>H3KGP5</accession>
<keyword evidence="6" id="KW-1185">Reference proteome</keyword>
<proteinExistence type="inferred from homology"/>
<dbReference type="RefSeq" id="WP_008543101.1">
    <property type="nucleotide sequence ID" value="NZ_JH605002.1"/>
</dbReference>
<dbReference type="InterPro" id="IPR036264">
    <property type="entry name" value="Bact_exopeptidase_dim_dom"/>
</dbReference>
<dbReference type="SUPFAM" id="SSF55031">
    <property type="entry name" value="Bacterial exopeptidase dimerisation domain"/>
    <property type="match status" value="1"/>
</dbReference>
<dbReference type="PANTHER" id="PTHR32494:SF5">
    <property type="entry name" value="ALLANTOATE AMIDOHYDROLASE"/>
    <property type="match status" value="1"/>
</dbReference>
<feature type="binding site" evidence="3">
    <location>
        <position position="94"/>
    </location>
    <ligand>
        <name>Zn(2+)</name>
        <dbReference type="ChEBI" id="CHEBI:29105"/>
        <label>2</label>
    </ligand>
</feature>
<reference evidence="5 6" key="1">
    <citation type="submission" date="2011-11" db="EMBL/GenBank/DDBJ databases">
        <authorList>
            <person name="Weinstock G."/>
            <person name="Sodergren E."/>
            <person name="Clifton S."/>
            <person name="Fulton L."/>
            <person name="Fulton B."/>
            <person name="Courtney L."/>
            <person name="Fronick C."/>
            <person name="Harrison M."/>
            <person name="Strong C."/>
            <person name="Farmer C."/>
            <person name="Delahaunty K."/>
            <person name="Markovic C."/>
            <person name="Hall O."/>
            <person name="Minx P."/>
            <person name="Tomlinson C."/>
            <person name="Mitreva M."/>
            <person name="Hou S."/>
            <person name="Chen J."/>
            <person name="Wollam A."/>
            <person name="Pepin K.H."/>
            <person name="Johnson M."/>
            <person name="Bhonagiri V."/>
            <person name="Zhang X."/>
            <person name="Suruliraj S."/>
            <person name="Warren W."/>
            <person name="Chinwalla A."/>
            <person name="Mardis E.R."/>
            <person name="Wilson R.K."/>
        </authorList>
    </citation>
    <scope>NUCLEOTIDE SEQUENCE [LARGE SCALE GENOMIC DNA]</scope>
    <source>
        <strain evidence="5 6">YIT 11816</strain>
    </source>
</reference>
<dbReference type="InterPro" id="IPR011650">
    <property type="entry name" value="Peptidase_M20_dimer"/>
</dbReference>
<gene>
    <name evidence="5" type="ORF">HMPREF9440_01927</name>
</gene>
<dbReference type="STRING" id="762967.HMPREF9440_01927"/>
<dbReference type="PANTHER" id="PTHR32494">
    <property type="entry name" value="ALLANTOATE DEIMINASE-RELATED"/>
    <property type="match status" value="1"/>
</dbReference>
<keyword evidence="2" id="KW-0378">Hydrolase</keyword>
<comment type="caution">
    <text evidence="5">The sequence shown here is derived from an EMBL/GenBank/DDBJ whole genome shotgun (WGS) entry which is preliminary data.</text>
</comment>
<dbReference type="Gene3D" id="3.40.630.10">
    <property type="entry name" value="Zn peptidases"/>
    <property type="match status" value="1"/>
</dbReference>
<evidence type="ECO:0000313" key="5">
    <source>
        <dbReference type="EMBL" id="EHY30712.1"/>
    </source>
</evidence>
<dbReference type="Proteomes" id="UP000004956">
    <property type="component" value="Unassembled WGS sequence"/>
</dbReference>
<dbReference type="PATRIC" id="fig|762967.3.peg.1516"/>
<keyword evidence="3" id="KW-0479">Metal-binding</keyword>
<dbReference type="SUPFAM" id="SSF53187">
    <property type="entry name" value="Zn-dependent exopeptidases"/>
    <property type="match status" value="1"/>
</dbReference>
<evidence type="ECO:0000259" key="4">
    <source>
        <dbReference type="Pfam" id="PF07687"/>
    </source>
</evidence>
<dbReference type="OrthoDB" id="9808195at2"/>
<dbReference type="InterPro" id="IPR002933">
    <property type="entry name" value="Peptidase_M20"/>
</dbReference>
<feature type="binding site" evidence="3">
    <location>
        <position position="129"/>
    </location>
    <ligand>
        <name>Zn(2+)</name>
        <dbReference type="ChEBI" id="CHEBI:29105"/>
        <label>2</label>
    </ligand>
</feature>
<dbReference type="PIRSF" id="PIRSF001235">
    <property type="entry name" value="Amidase_carbamoylase"/>
    <property type="match status" value="1"/>
</dbReference>
<dbReference type="GO" id="GO:0046872">
    <property type="term" value="F:metal ion binding"/>
    <property type="evidence" value="ECO:0007669"/>
    <property type="project" value="UniProtKB-KW"/>
</dbReference>
<name>H3KGP5_9BURK</name>
<dbReference type="Gene3D" id="3.30.70.360">
    <property type="match status" value="1"/>
</dbReference>
<sequence length="425" mass="45895">MTSCREESLAYVGKLFDDVRAMSQDGPGVTRQGFGPVETAVLERLTEEGVRLGLEIRKDDAGGVWMTLPGRNRALPAFVAGSHADSVPQGGNFDGLAGIVAAIETARRIKHDGIELERDFTVLMMRCEESSFFGKAYAGSLGMMGRLKESDLELKHRTAGTTLGDAIRSCGLRPERLTTGTPVIDPKRIAAFVELHIEQGPTLDSDPKVRTGIVTGIRGNIRHKAVKVVGETAHSGAVDKCYRHDALLAACRLMSRMDDLWDERLAAGDDLVFTSGVFRTGENAAISVIPGEVTFTIDIRSLDDATLERFHNMLLEEARKIGEARGVEFIFDKPLLTAPARVNGPLSDKLAEAAERAGLPVRRLASGAGHDAAMLGNCGIPTAMIFVANQNGSHNPHEAMKLEDFVAGVDVLEAAVKDFDRNRHA</sequence>
<comment type="cofactor">
    <cofactor evidence="3">
        <name>Zn(2+)</name>
        <dbReference type="ChEBI" id="CHEBI:29105"/>
    </cofactor>
    <text evidence="3">Binds 2 Zn(2+) ions per subunit.</text>
</comment>
<feature type="binding site" evidence="3">
    <location>
        <position position="394"/>
    </location>
    <ligand>
        <name>Zn(2+)</name>
        <dbReference type="ChEBI" id="CHEBI:29105"/>
        <label>2</label>
    </ligand>
</feature>
<organism evidence="5 6">
    <name type="scientific">Sutterella parvirubra YIT 11816</name>
    <dbReference type="NCBI Taxonomy" id="762967"/>
    <lineage>
        <taxon>Bacteria</taxon>
        <taxon>Pseudomonadati</taxon>
        <taxon>Pseudomonadota</taxon>
        <taxon>Betaproteobacteria</taxon>
        <taxon>Burkholderiales</taxon>
        <taxon>Sutterellaceae</taxon>
        <taxon>Sutterella</taxon>
    </lineage>
</organism>
<dbReference type="InterPro" id="IPR010158">
    <property type="entry name" value="Amidase_Cbmase"/>
</dbReference>
<feature type="domain" description="Peptidase M20 dimerisation" evidence="4">
    <location>
        <begin position="226"/>
        <end position="321"/>
    </location>
</feature>
<keyword evidence="3" id="KW-0862">Zinc</keyword>
<protein>
    <submittedName>
        <fullName evidence="5">Amidase, hydantoinase/carbamoylase family</fullName>
    </submittedName>
</protein>
<dbReference type="EMBL" id="AFBQ01000290">
    <property type="protein sequence ID" value="EHY30712.1"/>
    <property type="molecule type" value="Genomic_DNA"/>
</dbReference>
<dbReference type="HOGENOM" id="CLU_024588_3_1_4"/>
<evidence type="ECO:0000256" key="2">
    <source>
        <dbReference type="ARBA" id="ARBA00022801"/>
    </source>
</evidence>